<reference evidence="2" key="1">
    <citation type="journal article" date="2015" name="Nature">
        <title>Complex archaea that bridge the gap between prokaryotes and eukaryotes.</title>
        <authorList>
            <person name="Spang A."/>
            <person name="Saw J.H."/>
            <person name="Jorgensen S.L."/>
            <person name="Zaremba-Niedzwiedzka K."/>
            <person name="Martijn J."/>
            <person name="Lind A.E."/>
            <person name="van Eijk R."/>
            <person name="Schleper C."/>
            <person name="Guy L."/>
            <person name="Ettema T.J."/>
        </authorList>
    </citation>
    <scope>NUCLEOTIDE SEQUENCE</scope>
</reference>
<organism evidence="2">
    <name type="scientific">marine sediment metagenome</name>
    <dbReference type="NCBI Taxonomy" id="412755"/>
    <lineage>
        <taxon>unclassified sequences</taxon>
        <taxon>metagenomes</taxon>
        <taxon>ecological metagenomes</taxon>
    </lineage>
</organism>
<dbReference type="EMBL" id="LAZR01015088">
    <property type="protein sequence ID" value="KKM14689.1"/>
    <property type="molecule type" value="Genomic_DNA"/>
</dbReference>
<accession>A0A0F9I4T6</accession>
<gene>
    <name evidence="2" type="ORF">LCGC14_1703560</name>
</gene>
<evidence type="ECO:0000313" key="2">
    <source>
        <dbReference type="EMBL" id="KKM14689.1"/>
    </source>
</evidence>
<feature type="region of interest" description="Disordered" evidence="1">
    <location>
        <begin position="70"/>
        <end position="182"/>
    </location>
</feature>
<feature type="compositionally biased region" description="Pro residues" evidence="1">
    <location>
        <begin position="132"/>
        <end position="141"/>
    </location>
</feature>
<protein>
    <submittedName>
        <fullName evidence="2">Uncharacterized protein</fullName>
    </submittedName>
</protein>
<dbReference type="AlphaFoldDB" id="A0A0F9I4T6"/>
<feature type="compositionally biased region" description="Basic and acidic residues" evidence="1">
    <location>
        <begin position="164"/>
        <end position="174"/>
    </location>
</feature>
<evidence type="ECO:0000256" key="1">
    <source>
        <dbReference type="SAM" id="MobiDB-lite"/>
    </source>
</evidence>
<name>A0A0F9I4T6_9ZZZZ</name>
<comment type="caution">
    <text evidence="2">The sequence shown here is derived from an EMBL/GenBank/DDBJ whole genome shotgun (WGS) entry which is preliminary data.</text>
</comment>
<proteinExistence type="predicted"/>
<sequence length="182" mass="20029">MTRLRAHYPARVNDTELWFANVSTYWAELDAFRGDVLRKAFRRAWRAHVTFFPSCGELEELCRIAEKDTASSRPQLGDGGPEAFDSTPASDAARKAAMATVAKVTAETRMPPAPRRRKRHTAAEVKRQPHIPTDPAPPTDPGPLESTNQGMAEGAERVVSMARSEADTIRRELDGSTAAVQS</sequence>
<feature type="compositionally biased region" description="Low complexity" evidence="1">
    <location>
        <begin position="95"/>
        <end position="105"/>
    </location>
</feature>